<dbReference type="PANTHER" id="PTHR14087:SF7">
    <property type="entry name" value="THYMOCYTE NUCLEAR PROTEIN 1"/>
    <property type="match status" value="1"/>
</dbReference>
<dbReference type="RefSeq" id="WP_318751257.1">
    <property type="nucleotide sequence ID" value="NZ_CP132508.1"/>
</dbReference>
<reference evidence="2 3" key="1">
    <citation type="submission" date="2023-08" db="EMBL/GenBank/DDBJ databases">
        <title>Genome sequence of Thermaerobacter compostii strain Ins1, a spore-forming filamentous bacterium isolated from a deep geothermal reservoir.</title>
        <authorList>
            <person name="Bregnard D."/>
            <person name="Gonzalez D."/>
            <person name="Junier P."/>
        </authorList>
    </citation>
    <scope>NUCLEOTIDE SEQUENCE [LARGE SCALE GENOMIC DNA]</scope>
    <source>
        <strain evidence="2 3">Ins1</strain>
    </source>
</reference>
<proteinExistence type="predicted"/>
<organism evidence="2 3">
    <name type="scientific">Thermaerobacter composti</name>
    <dbReference type="NCBI Taxonomy" id="554949"/>
    <lineage>
        <taxon>Bacteria</taxon>
        <taxon>Bacillati</taxon>
        <taxon>Bacillota</taxon>
        <taxon>Clostridia</taxon>
        <taxon>Eubacteriales</taxon>
        <taxon>Clostridiales Family XVII. Incertae Sedis</taxon>
        <taxon>Thermaerobacter</taxon>
    </lineage>
</organism>
<feature type="domain" description="EVE" evidence="1">
    <location>
        <begin position="2"/>
        <end position="132"/>
    </location>
</feature>
<evidence type="ECO:0000259" key="1">
    <source>
        <dbReference type="Pfam" id="PF01878"/>
    </source>
</evidence>
<dbReference type="Gene3D" id="3.10.590.10">
    <property type="entry name" value="ph1033 like domains"/>
    <property type="match status" value="1"/>
</dbReference>
<evidence type="ECO:0000313" key="2">
    <source>
        <dbReference type="EMBL" id="WPD19769.1"/>
    </source>
</evidence>
<dbReference type="CDD" id="cd21133">
    <property type="entry name" value="EVE"/>
    <property type="match status" value="1"/>
</dbReference>
<sequence length="138" mass="15606">MAYWLVKTEPAVYSYADLEREGTDYWDGVRNNLAQKHMKAMQPGDLVLVYHTGSEKQAVGVAEVVRGAYPDPTDPTGRWVAVDLKARLRLPRPVTLVQIKADPAFKDWELVRNSRLSVMPVPEPLWERIMRMAGLGSV</sequence>
<dbReference type="InterPro" id="IPR015947">
    <property type="entry name" value="PUA-like_sf"/>
</dbReference>
<dbReference type="InterPro" id="IPR002740">
    <property type="entry name" value="EVE_domain"/>
</dbReference>
<dbReference type="EMBL" id="CP132508">
    <property type="protein sequence ID" value="WPD19769.1"/>
    <property type="molecule type" value="Genomic_DNA"/>
</dbReference>
<accession>A0ABZ0QQJ8</accession>
<dbReference type="InterPro" id="IPR052181">
    <property type="entry name" value="5hmC_binding"/>
</dbReference>
<dbReference type="InterPro" id="IPR047197">
    <property type="entry name" value="THYN1-like_EVE"/>
</dbReference>
<gene>
    <name evidence="2" type="ORF">Q5761_03670</name>
</gene>
<dbReference type="SUPFAM" id="SSF88697">
    <property type="entry name" value="PUA domain-like"/>
    <property type="match status" value="1"/>
</dbReference>
<dbReference type="Pfam" id="PF01878">
    <property type="entry name" value="EVE"/>
    <property type="match status" value="1"/>
</dbReference>
<dbReference type="PANTHER" id="PTHR14087">
    <property type="entry name" value="THYMOCYTE NUCLEAR PROTEIN 1"/>
    <property type="match status" value="1"/>
</dbReference>
<name>A0ABZ0QQJ8_9FIRM</name>
<protein>
    <submittedName>
        <fullName evidence="2">EVE domain-containing protein</fullName>
    </submittedName>
</protein>
<dbReference type="Proteomes" id="UP001304683">
    <property type="component" value="Chromosome"/>
</dbReference>
<evidence type="ECO:0000313" key="3">
    <source>
        <dbReference type="Proteomes" id="UP001304683"/>
    </source>
</evidence>
<keyword evidence="3" id="KW-1185">Reference proteome</keyword>